<protein>
    <recommendedName>
        <fullName evidence="3 8">Diaminopimelate epimerase</fullName>
        <shortName evidence="8">DAP epimerase</shortName>
        <ecNumber evidence="3 8">5.1.1.7</ecNumber>
    </recommendedName>
    <alternativeName>
        <fullName evidence="8">PLP-independent amino acid racemase</fullName>
    </alternativeName>
</protein>
<accession>A0A926ERM6</accession>
<evidence type="ECO:0000256" key="2">
    <source>
        <dbReference type="ARBA" id="ARBA00010219"/>
    </source>
</evidence>
<comment type="subunit">
    <text evidence="8">Homodimer.</text>
</comment>
<keyword evidence="8" id="KW-0963">Cytoplasm</keyword>
<feature type="binding site" evidence="8">
    <location>
        <position position="155"/>
    </location>
    <ligand>
        <name>substrate</name>
    </ligand>
</feature>
<dbReference type="PROSITE" id="PS01326">
    <property type="entry name" value="DAP_EPIMERASE"/>
    <property type="match status" value="1"/>
</dbReference>
<dbReference type="HAMAP" id="MF_00197">
    <property type="entry name" value="DAP_epimerase"/>
    <property type="match status" value="1"/>
</dbReference>
<comment type="catalytic activity">
    <reaction evidence="7 8">
        <text>(2S,6S)-2,6-diaminopimelate = meso-2,6-diaminopimelate</text>
        <dbReference type="Rhea" id="RHEA:15393"/>
        <dbReference type="ChEBI" id="CHEBI:57609"/>
        <dbReference type="ChEBI" id="CHEBI:57791"/>
        <dbReference type="EC" id="5.1.1.7"/>
    </reaction>
</comment>
<feature type="site" description="Could be important to modulate the pK values of the two catalytic cysteine residues" evidence="8">
    <location>
        <position position="206"/>
    </location>
</feature>
<dbReference type="Gene3D" id="3.10.310.10">
    <property type="entry name" value="Diaminopimelate Epimerase, Chain A, domain 1"/>
    <property type="match status" value="2"/>
</dbReference>
<name>A0A926ERM6_9FIRM</name>
<dbReference type="SUPFAM" id="SSF54506">
    <property type="entry name" value="Diaminopimelate epimerase-like"/>
    <property type="match status" value="1"/>
</dbReference>
<feature type="active site" description="Proton acceptor" evidence="8">
    <location>
        <position position="215"/>
    </location>
</feature>
<dbReference type="GO" id="GO:0008837">
    <property type="term" value="F:diaminopimelate epimerase activity"/>
    <property type="evidence" value="ECO:0007669"/>
    <property type="project" value="UniProtKB-UniRule"/>
</dbReference>
<evidence type="ECO:0000256" key="7">
    <source>
        <dbReference type="ARBA" id="ARBA00051712"/>
    </source>
</evidence>
<feature type="binding site" evidence="8">
    <location>
        <position position="57"/>
    </location>
    <ligand>
        <name>substrate</name>
    </ligand>
</feature>
<dbReference type="NCBIfam" id="TIGR00652">
    <property type="entry name" value="DapF"/>
    <property type="match status" value="1"/>
</dbReference>
<comment type="function">
    <text evidence="8">Catalyzes the stereoinversion of LL-2,6-diaminopimelate (L,L-DAP) to meso-diaminopimelate (meso-DAP), a precursor of L-lysine and an essential component of the bacterial peptidoglycan.</text>
</comment>
<evidence type="ECO:0000313" key="10">
    <source>
        <dbReference type="EMBL" id="MBC8585099.1"/>
    </source>
</evidence>
<evidence type="ECO:0000256" key="1">
    <source>
        <dbReference type="ARBA" id="ARBA00005196"/>
    </source>
</evidence>
<dbReference type="Pfam" id="PF01678">
    <property type="entry name" value="DAP_epimerase"/>
    <property type="match status" value="2"/>
</dbReference>
<evidence type="ECO:0000256" key="4">
    <source>
        <dbReference type="ARBA" id="ARBA00022605"/>
    </source>
</evidence>
<keyword evidence="4 8" id="KW-0028">Amino-acid biosynthesis</keyword>
<comment type="pathway">
    <text evidence="1 8">Amino-acid biosynthesis; L-lysine biosynthesis via DAP pathway; DL-2,6-diaminopimelate from LL-2,6-diaminopimelate: step 1/1.</text>
</comment>
<feature type="active site" evidence="9">
    <location>
        <position position="66"/>
    </location>
</feature>
<organism evidence="10 11">
    <name type="scientific">Youxingia wuxianensis</name>
    <dbReference type="NCBI Taxonomy" id="2763678"/>
    <lineage>
        <taxon>Bacteria</taxon>
        <taxon>Bacillati</taxon>
        <taxon>Bacillota</taxon>
        <taxon>Clostridia</taxon>
        <taxon>Eubacteriales</taxon>
        <taxon>Oscillospiraceae</taxon>
        <taxon>Youxingia</taxon>
    </lineage>
</organism>
<dbReference type="EMBL" id="JACRTD010000003">
    <property type="protein sequence ID" value="MBC8585099.1"/>
    <property type="molecule type" value="Genomic_DNA"/>
</dbReference>
<keyword evidence="5 8" id="KW-0457">Lysine biosynthesis</keyword>
<evidence type="ECO:0000256" key="8">
    <source>
        <dbReference type="HAMAP-Rule" id="MF_00197"/>
    </source>
</evidence>
<evidence type="ECO:0000256" key="9">
    <source>
        <dbReference type="PROSITE-ProRule" id="PRU10125"/>
    </source>
</evidence>
<feature type="binding site" evidence="8">
    <location>
        <position position="188"/>
    </location>
    <ligand>
        <name>substrate</name>
    </ligand>
</feature>
<comment type="caution">
    <text evidence="10">The sequence shown here is derived from an EMBL/GenBank/DDBJ whole genome shotgun (WGS) entry which is preliminary data.</text>
</comment>
<dbReference type="GO" id="GO:0009089">
    <property type="term" value="P:lysine biosynthetic process via diaminopimelate"/>
    <property type="evidence" value="ECO:0007669"/>
    <property type="project" value="UniProtKB-UniRule"/>
</dbReference>
<feature type="binding site" evidence="8">
    <location>
        <position position="6"/>
    </location>
    <ligand>
        <name>substrate</name>
    </ligand>
</feature>
<feature type="binding site" evidence="8">
    <location>
        <begin position="216"/>
        <end position="217"/>
    </location>
    <ligand>
        <name>substrate</name>
    </ligand>
</feature>
<dbReference type="PANTHER" id="PTHR31689:SF0">
    <property type="entry name" value="DIAMINOPIMELATE EPIMERASE"/>
    <property type="match status" value="1"/>
</dbReference>
<keyword evidence="6 8" id="KW-0413">Isomerase</keyword>
<comment type="caution">
    <text evidence="8">Lacks conserved residue(s) required for the propagation of feature annotation.</text>
</comment>
<feature type="binding site" evidence="8">
    <location>
        <begin position="206"/>
        <end position="207"/>
    </location>
    <ligand>
        <name>substrate</name>
    </ligand>
</feature>
<dbReference type="EC" id="5.1.1.7" evidence="3 8"/>
<dbReference type="Proteomes" id="UP000623678">
    <property type="component" value="Unassembled WGS sequence"/>
</dbReference>
<evidence type="ECO:0000313" key="11">
    <source>
        <dbReference type="Proteomes" id="UP000623678"/>
    </source>
</evidence>
<sequence>MHGLGNDYVYVNCLEQKIEHPNELSKFISHRHFGIGSDGLVLICPSDRADFQMRMFNADGSEGNMCGNAIRCVGKYVYDHQLTQKTQLDIDTKSGIKHLDLTIENKKAVFASVDMGKADFNSKHIPVKTPYPEFISQPMLVHGEVYLITCVSMGNPHGVIFCNDVDHIALEEIGPLFENHEKFPDRINTEFVQVIDKKTLKMRVWERGSGETFACGTGACASVAAAVINGYCNADEEVTVHLKGGDLKITYQKDQTVIMKGPATHVFDGVIEVDV</sequence>
<dbReference type="InterPro" id="IPR018510">
    <property type="entry name" value="DAP_epimerase_AS"/>
</dbReference>
<evidence type="ECO:0000256" key="6">
    <source>
        <dbReference type="ARBA" id="ARBA00023235"/>
    </source>
</evidence>
<proteinExistence type="inferred from homology"/>
<feature type="site" description="Could be important to modulate the pK values of the two catalytic cysteine residues" evidence="8">
    <location>
        <position position="157"/>
    </location>
</feature>
<comment type="subcellular location">
    <subcellularLocation>
        <location evidence="8">Cytoplasm</location>
    </subcellularLocation>
</comment>
<comment type="similarity">
    <text evidence="2 8">Belongs to the diaminopimelate epimerase family.</text>
</comment>
<gene>
    <name evidence="8" type="primary">dapF</name>
    <name evidence="10" type="ORF">H8705_05830</name>
</gene>
<keyword evidence="11" id="KW-1185">Reference proteome</keyword>
<feature type="binding site" evidence="8">
    <location>
        <begin position="67"/>
        <end position="68"/>
    </location>
    <ligand>
        <name>substrate</name>
    </ligand>
</feature>
<evidence type="ECO:0000256" key="3">
    <source>
        <dbReference type="ARBA" id="ARBA00013080"/>
    </source>
</evidence>
<evidence type="ECO:0000256" key="5">
    <source>
        <dbReference type="ARBA" id="ARBA00023154"/>
    </source>
</evidence>
<feature type="active site" description="Proton donor" evidence="8">
    <location>
        <position position="66"/>
    </location>
</feature>
<dbReference type="InterPro" id="IPR001653">
    <property type="entry name" value="DAP_epimerase_DapF"/>
</dbReference>
<dbReference type="PANTHER" id="PTHR31689">
    <property type="entry name" value="DIAMINOPIMELATE EPIMERASE, CHLOROPLASTIC"/>
    <property type="match status" value="1"/>
</dbReference>
<reference evidence="10" key="1">
    <citation type="submission" date="2020-08" db="EMBL/GenBank/DDBJ databases">
        <title>Genome public.</title>
        <authorList>
            <person name="Liu C."/>
            <person name="Sun Q."/>
        </authorList>
    </citation>
    <scope>NUCLEOTIDE SEQUENCE</scope>
    <source>
        <strain evidence="10">NSJ-64</strain>
    </source>
</reference>
<dbReference type="AlphaFoldDB" id="A0A926ERM6"/>
<dbReference type="GO" id="GO:0005829">
    <property type="term" value="C:cytosol"/>
    <property type="evidence" value="ECO:0007669"/>
    <property type="project" value="TreeGrafter"/>
</dbReference>